<gene>
    <name evidence="2" type="ORF">J7W16_08515</name>
</gene>
<dbReference type="Proteomes" id="UP000678228">
    <property type="component" value="Unassembled WGS sequence"/>
</dbReference>
<dbReference type="EMBL" id="JAGKSQ010000003">
    <property type="protein sequence ID" value="MBP3951177.1"/>
    <property type="molecule type" value="Genomic_DNA"/>
</dbReference>
<comment type="caution">
    <text evidence="2">The sequence shown here is derived from an EMBL/GenBank/DDBJ whole genome shotgun (WGS) entry which is preliminary data.</text>
</comment>
<keyword evidence="3" id="KW-1185">Reference proteome</keyword>
<name>A0A941AP71_9BACI</name>
<evidence type="ECO:0000313" key="2">
    <source>
        <dbReference type="EMBL" id="MBP3951177.1"/>
    </source>
</evidence>
<dbReference type="RefSeq" id="WP_210596874.1">
    <property type="nucleotide sequence ID" value="NZ_JAGKSQ010000003.1"/>
</dbReference>
<reference evidence="2" key="1">
    <citation type="submission" date="2021-03" db="EMBL/GenBank/DDBJ databases">
        <title>Bacillus suaedae sp. nov., isolated from Suaeda aralocaspica.</title>
        <authorList>
            <person name="Lei R.F.R."/>
        </authorList>
    </citation>
    <scope>NUCLEOTIDE SEQUENCE</scope>
    <source>
        <strain evidence="2">YZJH907-2</strain>
    </source>
</reference>
<keyword evidence="1" id="KW-1133">Transmembrane helix</keyword>
<keyword evidence="1" id="KW-0812">Transmembrane</keyword>
<sequence>MKKGTLIWIALASLLVIIGFVIPVNVSPPDDTRIILDHTLKVYSSPACFDQADLTNNLEEATYADALSLGYEGESACTNDELLDEQKSFWFSLFQ</sequence>
<accession>A0A941AP71</accession>
<evidence type="ECO:0000256" key="1">
    <source>
        <dbReference type="SAM" id="Phobius"/>
    </source>
</evidence>
<dbReference type="AlphaFoldDB" id="A0A941AP71"/>
<evidence type="ECO:0000313" key="3">
    <source>
        <dbReference type="Proteomes" id="UP000678228"/>
    </source>
</evidence>
<keyword evidence="1" id="KW-0472">Membrane</keyword>
<proteinExistence type="predicted"/>
<feature type="transmembrane region" description="Helical" evidence="1">
    <location>
        <begin position="6"/>
        <end position="26"/>
    </location>
</feature>
<organism evidence="2 3">
    <name type="scientific">Halalkalibacter suaedae</name>
    <dbReference type="NCBI Taxonomy" id="2822140"/>
    <lineage>
        <taxon>Bacteria</taxon>
        <taxon>Bacillati</taxon>
        <taxon>Bacillota</taxon>
        <taxon>Bacilli</taxon>
        <taxon>Bacillales</taxon>
        <taxon>Bacillaceae</taxon>
        <taxon>Halalkalibacter</taxon>
    </lineage>
</organism>
<protein>
    <submittedName>
        <fullName evidence="2">Uncharacterized protein</fullName>
    </submittedName>
</protein>